<dbReference type="GeneID" id="18873106"/>
<feature type="region of interest" description="Disordered" evidence="10">
    <location>
        <begin position="740"/>
        <end position="770"/>
    </location>
</feature>
<dbReference type="CDD" id="cd06006">
    <property type="entry name" value="R3H_unknown_2"/>
    <property type="match status" value="1"/>
</dbReference>
<keyword evidence="4" id="KW-0677">Repeat</keyword>
<accession>G3AIF6</accession>
<dbReference type="GO" id="GO:0005737">
    <property type="term" value="C:cytoplasm"/>
    <property type="evidence" value="ECO:0007669"/>
    <property type="project" value="EnsemblFungi"/>
</dbReference>
<reference evidence="12 13" key="1">
    <citation type="journal article" date="2011" name="Proc. Natl. Acad. Sci. U.S.A.">
        <title>Comparative genomics of xylose-fermenting fungi for enhanced biofuel production.</title>
        <authorList>
            <person name="Wohlbach D.J."/>
            <person name="Kuo A."/>
            <person name="Sato T.K."/>
            <person name="Potts K.M."/>
            <person name="Salamov A.A."/>
            <person name="LaButti K.M."/>
            <person name="Sun H."/>
            <person name="Clum A."/>
            <person name="Pangilinan J.L."/>
            <person name="Lindquist E.A."/>
            <person name="Lucas S."/>
            <person name="Lapidus A."/>
            <person name="Jin M."/>
            <person name="Gunawan C."/>
            <person name="Balan V."/>
            <person name="Dale B.E."/>
            <person name="Jeffries T.W."/>
            <person name="Zinkel R."/>
            <person name="Barry K.W."/>
            <person name="Grigoriev I.V."/>
            <person name="Gasch A.P."/>
        </authorList>
    </citation>
    <scope>NUCLEOTIDE SEQUENCE [LARGE SCALE GENOMIC DNA]</scope>
    <source>
        <strain evidence="13">NRRL Y-27907 / 11-Y1</strain>
    </source>
</reference>
<feature type="domain" description="R3H" evidence="11">
    <location>
        <begin position="527"/>
        <end position="599"/>
    </location>
</feature>
<dbReference type="InterPro" id="IPR001374">
    <property type="entry name" value="R3H_dom"/>
</dbReference>
<keyword evidence="8" id="KW-0804">Transcription</keyword>
<evidence type="ECO:0000256" key="7">
    <source>
        <dbReference type="ARBA" id="ARBA00023015"/>
    </source>
</evidence>
<dbReference type="InterPro" id="IPR034078">
    <property type="entry name" value="NFX1_fam"/>
</dbReference>
<dbReference type="GO" id="GO:0000981">
    <property type="term" value="F:DNA-binding transcription factor activity, RNA polymerase II-specific"/>
    <property type="evidence" value="ECO:0007669"/>
    <property type="project" value="TreeGrafter"/>
</dbReference>
<evidence type="ECO:0000256" key="1">
    <source>
        <dbReference type="ARBA" id="ARBA00004123"/>
    </source>
</evidence>
<dbReference type="PANTHER" id="PTHR12360:SF12">
    <property type="entry name" value="TRANSCRIPTIONAL REPRESSOR NF-X1"/>
    <property type="match status" value="1"/>
</dbReference>
<evidence type="ECO:0000256" key="10">
    <source>
        <dbReference type="SAM" id="MobiDB-lite"/>
    </source>
</evidence>
<dbReference type="SMART" id="SM00438">
    <property type="entry name" value="ZnF_NFX"/>
    <property type="match status" value="5"/>
</dbReference>
<dbReference type="RefSeq" id="XP_007374010.1">
    <property type="nucleotide sequence ID" value="XM_007373948.1"/>
</dbReference>
<dbReference type="PANTHER" id="PTHR12360">
    <property type="entry name" value="NUCLEAR TRANSCRIPTION FACTOR, X-BOX BINDING 1 NFX1"/>
    <property type="match status" value="1"/>
</dbReference>
<protein>
    <recommendedName>
        <fullName evidence="11">R3H domain-containing protein</fullName>
    </recommendedName>
</protein>
<dbReference type="GO" id="GO:0000977">
    <property type="term" value="F:RNA polymerase II transcription regulatory region sequence-specific DNA binding"/>
    <property type="evidence" value="ECO:0007669"/>
    <property type="project" value="TreeGrafter"/>
</dbReference>
<dbReference type="GO" id="GO:0070651">
    <property type="term" value="P:nonfunctional rRNA decay"/>
    <property type="evidence" value="ECO:0007669"/>
    <property type="project" value="EnsemblFungi"/>
</dbReference>
<dbReference type="GO" id="GO:0005634">
    <property type="term" value="C:nucleus"/>
    <property type="evidence" value="ECO:0007669"/>
    <property type="project" value="UniProtKB-SubCell"/>
</dbReference>
<evidence type="ECO:0000313" key="12">
    <source>
        <dbReference type="EMBL" id="EGW34426.1"/>
    </source>
</evidence>
<dbReference type="Pfam" id="PF01422">
    <property type="entry name" value="zf-NF-X1"/>
    <property type="match status" value="2"/>
</dbReference>
<keyword evidence="3" id="KW-0479">Metal-binding</keyword>
<dbReference type="OrthoDB" id="6512771at2759"/>
<evidence type="ECO:0000256" key="9">
    <source>
        <dbReference type="ARBA" id="ARBA00023242"/>
    </source>
</evidence>
<keyword evidence="7" id="KW-0805">Transcription regulation</keyword>
<comment type="subcellular location">
    <subcellularLocation>
        <location evidence="1">Nucleus</location>
    </subcellularLocation>
</comment>
<dbReference type="KEGG" id="spaa:SPAPADRAFT_59858"/>
<keyword evidence="5" id="KW-0863">Zinc-finger</keyword>
<dbReference type="HOGENOM" id="CLU_005714_2_2_1"/>
<dbReference type="OMA" id="KCQSVCH"/>
<evidence type="ECO:0000256" key="2">
    <source>
        <dbReference type="ARBA" id="ARBA00007269"/>
    </source>
</evidence>
<keyword evidence="13" id="KW-1185">Reference proteome</keyword>
<name>G3AIF6_SPAPN</name>
<organism evidence="13">
    <name type="scientific">Spathaspora passalidarum (strain NRRL Y-27907 / 11-Y1)</name>
    <dbReference type="NCBI Taxonomy" id="619300"/>
    <lineage>
        <taxon>Eukaryota</taxon>
        <taxon>Fungi</taxon>
        <taxon>Dikarya</taxon>
        <taxon>Ascomycota</taxon>
        <taxon>Saccharomycotina</taxon>
        <taxon>Pichiomycetes</taxon>
        <taxon>Debaryomycetaceae</taxon>
        <taxon>Spathaspora</taxon>
    </lineage>
</organism>
<dbReference type="SMART" id="SM00393">
    <property type="entry name" value="R3H"/>
    <property type="match status" value="1"/>
</dbReference>
<dbReference type="eggNOG" id="KOG1952">
    <property type="taxonomic scope" value="Eukaryota"/>
</dbReference>
<dbReference type="GO" id="GO:0008270">
    <property type="term" value="F:zinc ion binding"/>
    <property type="evidence" value="ECO:0007669"/>
    <property type="project" value="UniProtKB-KW"/>
</dbReference>
<dbReference type="SUPFAM" id="SSF82708">
    <property type="entry name" value="R3H domain"/>
    <property type="match status" value="1"/>
</dbReference>
<dbReference type="Gene3D" id="3.30.1370.50">
    <property type="entry name" value="R3H-like domain"/>
    <property type="match status" value="1"/>
</dbReference>
<dbReference type="InterPro" id="IPR000967">
    <property type="entry name" value="Znf_NFX1"/>
</dbReference>
<gene>
    <name evidence="12" type="ORF">SPAPADRAFT_59858</name>
</gene>
<dbReference type="PROSITE" id="PS51061">
    <property type="entry name" value="R3H"/>
    <property type="match status" value="1"/>
</dbReference>
<dbReference type="InterPro" id="IPR034077">
    <property type="entry name" value="R3H_FAP1"/>
</dbReference>
<evidence type="ECO:0000259" key="11">
    <source>
        <dbReference type="PROSITE" id="PS51061"/>
    </source>
</evidence>
<evidence type="ECO:0000313" key="13">
    <source>
        <dbReference type="Proteomes" id="UP000000709"/>
    </source>
</evidence>
<evidence type="ECO:0000256" key="3">
    <source>
        <dbReference type="ARBA" id="ARBA00022723"/>
    </source>
</evidence>
<keyword evidence="6" id="KW-0862">Zinc</keyword>
<dbReference type="EMBL" id="GL996500">
    <property type="protein sequence ID" value="EGW34426.1"/>
    <property type="molecule type" value="Genomic_DNA"/>
</dbReference>
<dbReference type="CDD" id="cd06008">
    <property type="entry name" value="NF-X1-zinc-finger"/>
    <property type="match status" value="2"/>
</dbReference>
<evidence type="ECO:0000256" key="8">
    <source>
        <dbReference type="ARBA" id="ARBA00023163"/>
    </source>
</evidence>
<proteinExistence type="inferred from homology"/>
<dbReference type="GO" id="GO:0000122">
    <property type="term" value="P:negative regulation of transcription by RNA polymerase II"/>
    <property type="evidence" value="ECO:0007669"/>
    <property type="project" value="TreeGrafter"/>
</dbReference>
<comment type="similarity">
    <text evidence="2">Belongs to the NFX1 family.</text>
</comment>
<evidence type="ECO:0000256" key="4">
    <source>
        <dbReference type="ARBA" id="ARBA00022737"/>
    </source>
</evidence>
<dbReference type="AlphaFoldDB" id="G3AIF6"/>
<sequence>MGPMMRCDCGKETRQLPCLITPYEDGWRCKSECGVKLCDMGHECQRGCHDGFCGLCEQTIEMKCYCGDKVLSMKCFEKDLRLCEDGRIGIGSCGNTKQVFYDCDVHYETVECQPNVSAKLKCKFSPDLITTCYCGKTRVDAGNKRTKCTDPVPECSNVCGKLLPCGCTCRFKCHSGECECTTIKEIKCRCGHESYLAPCKFIQSGTQPECDHKCSVLLNCRKHYHREKCCTYEQAGLERERSKRKAIRNNLRTNFQDDIMSIEAVHICTRPCNRFKACGKHECQALCHSGPCDVCLESTNDDLVCNCGKTVIPAPVRCGTKLICHEQCVRETSCGHRPERHECHPDDVSCPKCTVLVKKMCDCGAKEIPGVLCSQERVSCGKICTVPKDCGHPCTRTCSPKCTKEDVHLDSSSCQSYCKKVRTNCPHLCKLRCHLNKPGRSPNCDVVKCTENVAVRCECGHLERTVKCGATVDEPSIIGTILDCDDTCAAAKRDAALRSAFDVSESPEPDVIIPYSDIVTKTFNRQRTWCSRIEKIVRSFVQDYKTQLENGESPRRTYHFDPMSSPQRQFIHELASAYKLYSESQDQEPKRSVYLVITRLSLVPEKTIEQAIIYQEAIEAERLREAELKQNDINEALFNAIVIQDVFFGVVKEDLESQLMELVQKYKIESPVFQWIKDSTFVFYSTDWVKNMDVDQENKLYLLSKGFKKLVRERSLAFDCKLCLIDDSTNYILKVETKEASEPREELAPKSSNPKNGFEVLQNDELSIQV</sequence>
<evidence type="ECO:0000256" key="6">
    <source>
        <dbReference type="ARBA" id="ARBA00022833"/>
    </source>
</evidence>
<dbReference type="Proteomes" id="UP000000709">
    <property type="component" value="Unassembled WGS sequence"/>
</dbReference>
<dbReference type="InterPro" id="IPR036867">
    <property type="entry name" value="R3H_dom_sf"/>
</dbReference>
<dbReference type="InParanoid" id="G3AIF6"/>
<dbReference type="STRING" id="619300.G3AIF6"/>
<evidence type="ECO:0000256" key="5">
    <source>
        <dbReference type="ARBA" id="ARBA00022771"/>
    </source>
</evidence>
<dbReference type="Pfam" id="PF01424">
    <property type="entry name" value="R3H"/>
    <property type="match status" value="1"/>
</dbReference>
<dbReference type="FunCoup" id="G3AIF6">
    <property type="interactions" value="1015"/>
</dbReference>
<keyword evidence="9" id="KW-0539">Nucleus</keyword>